<dbReference type="EMBL" id="BMHI01000001">
    <property type="protein sequence ID" value="GGB22034.1"/>
    <property type="molecule type" value="Genomic_DNA"/>
</dbReference>
<reference evidence="2" key="1">
    <citation type="journal article" date="2014" name="Int. J. Syst. Evol. Microbiol.">
        <title>Complete genome sequence of Corynebacterium casei LMG S-19264T (=DSM 44701T), isolated from a smear-ripened cheese.</title>
        <authorList>
            <consortium name="US DOE Joint Genome Institute (JGI-PGF)"/>
            <person name="Walter F."/>
            <person name="Albersmeier A."/>
            <person name="Kalinowski J."/>
            <person name="Ruckert C."/>
        </authorList>
    </citation>
    <scope>NUCLEOTIDE SEQUENCE</scope>
    <source>
        <strain evidence="2">CGMCC 1.15085</strain>
    </source>
</reference>
<dbReference type="AlphaFoldDB" id="A0A916SXX9"/>
<feature type="region of interest" description="Disordered" evidence="1">
    <location>
        <begin position="60"/>
        <end position="79"/>
    </location>
</feature>
<accession>A0A916SXX9</accession>
<reference evidence="2" key="2">
    <citation type="submission" date="2020-09" db="EMBL/GenBank/DDBJ databases">
        <authorList>
            <person name="Sun Q."/>
            <person name="Zhou Y."/>
        </authorList>
    </citation>
    <scope>NUCLEOTIDE SEQUENCE</scope>
    <source>
        <strain evidence="2">CGMCC 1.15085</strain>
    </source>
</reference>
<name>A0A916SXX9_9MICO</name>
<keyword evidence="3" id="KW-1185">Reference proteome</keyword>
<organism evidence="2 3">
    <name type="scientific">Flexivirga endophytica</name>
    <dbReference type="NCBI Taxonomy" id="1849103"/>
    <lineage>
        <taxon>Bacteria</taxon>
        <taxon>Bacillati</taxon>
        <taxon>Actinomycetota</taxon>
        <taxon>Actinomycetes</taxon>
        <taxon>Micrococcales</taxon>
        <taxon>Dermacoccaceae</taxon>
        <taxon>Flexivirga</taxon>
    </lineage>
</organism>
<evidence type="ECO:0000313" key="2">
    <source>
        <dbReference type="EMBL" id="GGB22034.1"/>
    </source>
</evidence>
<gene>
    <name evidence="2" type="ORF">GCM10011492_09890</name>
</gene>
<sequence length="148" mass="16955">MAEDLELVPTTVYWDRPTWDRARAAYMADLDTLESSPTAFLWWLHRCLGVYSDLSPASRDQIRRRHPDPARGTGQGFSRMHTLRTDLLDRIDGAIVRDRRDLGQMVSVSQFCREAARAAADAAEQRLGRDLPPAPGRLLNNPRRKRRD</sequence>
<evidence type="ECO:0000313" key="3">
    <source>
        <dbReference type="Proteomes" id="UP000636793"/>
    </source>
</evidence>
<proteinExistence type="predicted"/>
<evidence type="ECO:0000256" key="1">
    <source>
        <dbReference type="SAM" id="MobiDB-lite"/>
    </source>
</evidence>
<feature type="region of interest" description="Disordered" evidence="1">
    <location>
        <begin position="122"/>
        <end position="148"/>
    </location>
</feature>
<protein>
    <submittedName>
        <fullName evidence="2">Uncharacterized protein</fullName>
    </submittedName>
</protein>
<dbReference type="Proteomes" id="UP000636793">
    <property type="component" value="Unassembled WGS sequence"/>
</dbReference>
<comment type="caution">
    <text evidence="2">The sequence shown here is derived from an EMBL/GenBank/DDBJ whole genome shotgun (WGS) entry which is preliminary data.</text>
</comment>